<evidence type="ECO:0000256" key="10">
    <source>
        <dbReference type="ARBA" id="ARBA00023136"/>
    </source>
</evidence>
<reference evidence="19" key="3">
    <citation type="submission" date="2025-08" db="UniProtKB">
        <authorList>
            <consortium name="Ensembl"/>
        </authorList>
    </citation>
    <scope>IDENTIFICATION</scope>
    <source>
        <strain evidence="19">17573</strain>
    </source>
</reference>
<evidence type="ECO:0000259" key="17">
    <source>
        <dbReference type="Pfam" id="PF08016"/>
    </source>
</evidence>
<dbReference type="GO" id="GO:0097352">
    <property type="term" value="P:autophagosome maturation"/>
    <property type="evidence" value="ECO:0007669"/>
    <property type="project" value="Ensembl"/>
</dbReference>
<dbReference type="GO" id="GO:1900182">
    <property type="term" value="P:positive regulation of protein localization to nucleus"/>
    <property type="evidence" value="ECO:0007669"/>
    <property type="project" value="Ensembl"/>
</dbReference>
<dbReference type="GO" id="GO:0005272">
    <property type="term" value="F:sodium channel activity"/>
    <property type="evidence" value="ECO:0007669"/>
    <property type="project" value="Ensembl"/>
</dbReference>
<keyword evidence="20" id="KW-1185">Reference proteome</keyword>
<accession>F6W780</accession>
<evidence type="ECO:0000313" key="19">
    <source>
        <dbReference type="Ensembl" id="ENSMMUP00000014946.4"/>
    </source>
</evidence>
<evidence type="ECO:0000256" key="2">
    <source>
        <dbReference type="ARBA" id="ARBA00004155"/>
    </source>
</evidence>
<dbReference type="GO" id="GO:0005765">
    <property type="term" value="C:lysosomal membrane"/>
    <property type="evidence" value="ECO:0007669"/>
    <property type="project" value="UniProtKB-SubCell"/>
</dbReference>
<dbReference type="GO" id="GO:1905673">
    <property type="term" value="P:positive regulation of lysosome organization"/>
    <property type="evidence" value="ECO:0007669"/>
    <property type="project" value="Ensembl"/>
</dbReference>
<evidence type="ECO:0000256" key="1">
    <source>
        <dbReference type="ARBA" id="ARBA00004107"/>
    </source>
</evidence>
<name>F6W780_MACMU</name>
<feature type="transmembrane region" description="Helical" evidence="16">
    <location>
        <begin position="554"/>
        <end position="576"/>
    </location>
</feature>
<feature type="region of interest" description="Disordered" evidence="15">
    <location>
        <begin position="1"/>
        <end position="38"/>
    </location>
</feature>
<keyword evidence="5" id="KW-1003">Cell membrane</keyword>
<evidence type="ECO:0000256" key="11">
    <source>
        <dbReference type="ARBA" id="ARBA00023157"/>
    </source>
</evidence>
<dbReference type="Ensembl" id="ENSMMUT00000015949.4">
    <property type="protein sequence ID" value="ENSMMUP00000014946.4"/>
    <property type="gene ID" value="ENSMMUG00000011389.4"/>
</dbReference>
<dbReference type="PANTHER" id="PTHR12127:SF6">
    <property type="entry name" value="MUCOLIPIN-1"/>
    <property type="match status" value="1"/>
</dbReference>
<feature type="transmembrane region" description="Helical" evidence="16">
    <location>
        <begin position="299"/>
        <end position="321"/>
    </location>
</feature>
<keyword evidence="9" id="KW-0406">Ion transport</keyword>
<keyword evidence="10 16" id="KW-0472">Membrane</keyword>
<dbReference type="FunCoup" id="F6W780">
    <property type="interactions" value="2451"/>
</dbReference>
<reference evidence="20" key="1">
    <citation type="journal article" date="2007" name="Science">
        <title>Evolutionary and biomedical insights from the rhesus macaque genome.</title>
        <authorList>
            <person name="Gibbs R.A."/>
            <person name="Rogers J."/>
            <person name="Katze M.G."/>
            <person name="Bumgarner R."/>
            <person name="Weinstock G.M."/>
            <person name="Mardis E.R."/>
            <person name="Remington K.A."/>
            <person name="Strausberg R.L."/>
            <person name="Venter J.C."/>
            <person name="Wilson R.K."/>
            <person name="Batzer M.A."/>
            <person name="Bustamante C.D."/>
            <person name="Eichler E.E."/>
            <person name="Hahn M.W."/>
            <person name="Hardison R.C."/>
            <person name="Makova K.D."/>
            <person name="Miller W."/>
            <person name="Milosavljevic A."/>
            <person name="Palermo R.E."/>
            <person name="Siepel A."/>
            <person name="Sikela J.M."/>
            <person name="Attaway T."/>
            <person name="Bell S."/>
            <person name="Bernard K.E."/>
            <person name="Buhay C.J."/>
            <person name="Chandrabose M.N."/>
            <person name="Dao M."/>
            <person name="Davis C."/>
            <person name="Delehaunty K.D."/>
            <person name="Ding Y."/>
            <person name="Dinh H.H."/>
            <person name="Dugan-Rocha S."/>
            <person name="Fulton L.A."/>
            <person name="Gabisi R.A."/>
            <person name="Garner T.T."/>
            <person name="Godfrey J."/>
            <person name="Hawes A.C."/>
            <person name="Hernandez J."/>
            <person name="Hines S."/>
            <person name="Holder M."/>
            <person name="Hume J."/>
            <person name="Jhangiani S.N."/>
            <person name="Joshi V."/>
            <person name="Khan Z.M."/>
            <person name="Kirkness E.F."/>
            <person name="Cree A."/>
            <person name="Fowler R.G."/>
            <person name="Lee S."/>
            <person name="Lewis L.R."/>
            <person name="Li Z."/>
            <person name="Liu Y.-S."/>
            <person name="Moore S.M."/>
            <person name="Muzny D."/>
            <person name="Nazareth L.V."/>
            <person name="Ngo D.N."/>
            <person name="Okwuonu G.O."/>
            <person name="Pai G."/>
            <person name="Parker D."/>
            <person name="Paul H.A."/>
            <person name="Pfannkoch C."/>
            <person name="Pohl C.S."/>
            <person name="Rogers Y.-H.C."/>
            <person name="Ruiz S.J."/>
            <person name="Sabo A."/>
            <person name="Santibanez J."/>
            <person name="Schneider B.W."/>
            <person name="Smith S.M."/>
            <person name="Sodergren E."/>
            <person name="Svatek A.F."/>
            <person name="Utterback T.R."/>
            <person name="Vattathil S."/>
            <person name="Warren W."/>
            <person name="White C.S."/>
            <person name="Chinwalla A.T."/>
            <person name="Feng Y."/>
            <person name="Halpern A.L."/>
            <person name="Hillier L.W."/>
            <person name="Huang X."/>
            <person name="Minx P."/>
            <person name="Nelson J.O."/>
            <person name="Pepin K.H."/>
            <person name="Qin X."/>
            <person name="Sutton G.G."/>
            <person name="Venter E."/>
            <person name="Walenz B.P."/>
            <person name="Wallis J.W."/>
            <person name="Worley K.C."/>
            <person name="Yang S.-P."/>
            <person name="Jones S.M."/>
            <person name="Marra M.A."/>
            <person name="Rocchi M."/>
            <person name="Schein J.E."/>
            <person name="Baertsch R."/>
            <person name="Clarke L."/>
            <person name="Csuros M."/>
            <person name="Glasscock J."/>
            <person name="Harris R.A."/>
            <person name="Havlak P."/>
            <person name="Jackson A.R."/>
            <person name="Jiang H."/>
            <person name="Liu Y."/>
            <person name="Messina D.N."/>
            <person name="Shen Y."/>
            <person name="Song H.X.-Z."/>
            <person name="Wylie T."/>
            <person name="Zhang L."/>
            <person name="Birney E."/>
            <person name="Han K."/>
            <person name="Konkel M.K."/>
            <person name="Lee J."/>
            <person name="Smit A.F.A."/>
            <person name="Ullmer B."/>
            <person name="Wang H."/>
            <person name="Xing J."/>
            <person name="Burhans R."/>
            <person name="Cheng Z."/>
            <person name="Karro J.E."/>
            <person name="Ma J."/>
            <person name="Raney B."/>
            <person name="She X."/>
            <person name="Cox M.J."/>
            <person name="Demuth J.P."/>
            <person name="Dumas L.J."/>
            <person name="Han S.-G."/>
            <person name="Hopkins J."/>
            <person name="Karimpour-Fard A."/>
            <person name="Kim Y.H."/>
            <person name="Pollack J.R."/>
            <person name="Vinar T."/>
            <person name="Addo-Quaye C."/>
            <person name="Degenhardt J."/>
            <person name="Denby A."/>
            <person name="Hubisz M.J."/>
            <person name="Indap A."/>
            <person name="Kosiol C."/>
            <person name="Lahn B.T."/>
            <person name="Lawson H.A."/>
            <person name="Marklein A."/>
            <person name="Nielsen R."/>
            <person name="Vallender E.J."/>
            <person name="Clark A.G."/>
            <person name="Ferguson B."/>
            <person name="Hernandez R.D."/>
            <person name="Hirani K."/>
            <person name="Kehrer-Sawatzki H."/>
            <person name="Kolb J."/>
            <person name="Patil S."/>
            <person name="Pu L.-L."/>
            <person name="Ren Y."/>
            <person name="Smith D.G."/>
            <person name="Wheeler D.A."/>
            <person name="Schenck I."/>
            <person name="Ball E.V."/>
            <person name="Chen R."/>
            <person name="Cooper D.N."/>
            <person name="Giardine B."/>
            <person name="Hsu F."/>
            <person name="Kent W.J."/>
            <person name="Lesk A."/>
            <person name="Nelson D.L."/>
            <person name="O'brien W.E."/>
            <person name="Pruefer K."/>
            <person name="Stenson P.D."/>
            <person name="Wallace J.C."/>
            <person name="Ke H."/>
            <person name="Liu X.-M."/>
            <person name="Wang P."/>
            <person name="Xiang A.P."/>
            <person name="Yang F."/>
            <person name="Barber G.P."/>
            <person name="Haussler D."/>
            <person name="Karolchik D."/>
            <person name="Kern A.D."/>
            <person name="Kuhn R.M."/>
            <person name="Smith K.E."/>
            <person name="Zwieg A.S."/>
        </authorList>
    </citation>
    <scope>NUCLEOTIDE SEQUENCE [LARGE SCALE GENOMIC DNA]</scope>
    <source>
        <strain evidence="20">17573</strain>
    </source>
</reference>
<dbReference type="GO" id="GO:0005381">
    <property type="term" value="F:iron ion transmembrane transporter activity"/>
    <property type="evidence" value="ECO:0007669"/>
    <property type="project" value="Ensembl"/>
</dbReference>
<evidence type="ECO:0000256" key="14">
    <source>
        <dbReference type="ARBA" id="ARBA00036634"/>
    </source>
</evidence>
<dbReference type="GO" id="GO:1900181">
    <property type="term" value="P:negative regulation of protein localization to nucleus"/>
    <property type="evidence" value="ECO:0007669"/>
    <property type="project" value="Ensembl"/>
</dbReference>
<evidence type="ECO:0000256" key="9">
    <source>
        <dbReference type="ARBA" id="ARBA00023065"/>
    </source>
</evidence>
<keyword evidence="4" id="KW-0813">Transport</keyword>
<dbReference type="PANTHER" id="PTHR12127">
    <property type="entry name" value="MUCOLIPIN"/>
    <property type="match status" value="1"/>
</dbReference>
<dbReference type="InterPro" id="IPR049134">
    <property type="entry name" value="MCLN_ECD"/>
</dbReference>
<evidence type="ECO:0000259" key="18">
    <source>
        <dbReference type="Pfam" id="PF21381"/>
    </source>
</evidence>
<dbReference type="GO" id="GO:0071277">
    <property type="term" value="P:cellular response to calcium ion"/>
    <property type="evidence" value="ECO:0007669"/>
    <property type="project" value="Ensembl"/>
</dbReference>
<dbReference type="STRING" id="9544.ENSMMUP00000014946"/>
<dbReference type="GO" id="GO:1901660">
    <property type="term" value="P:calcium ion export"/>
    <property type="evidence" value="ECO:0007669"/>
    <property type="project" value="Ensembl"/>
</dbReference>
<evidence type="ECO:0000256" key="12">
    <source>
        <dbReference type="ARBA" id="ARBA00023228"/>
    </source>
</evidence>
<dbReference type="HOGENOM" id="CLU_501478_0_0_1"/>
<dbReference type="Gene3D" id="1.10.287.70">
    <property type="match status" value="1"/>
</dbReference>
<feature type="domain" description="Polycystin cation channel PKD1/PKD2" evidence="17">
    <location>
        <begin position="541"/>
        <end position="653"/>
    </location>
</feature>
<dbReference type="Proteomes" id="UP000006718">
    <property type="component" value="Chromosome 19"/>
</dbReference>
<dbReference type="GO" id="GO:0090382">
    <property type="term" value="P:phagosome maturation"/>
    <property type="evidence" value="ECO:0007669"/>
    <property type="project" value="Ensembl"/>
</dbReference>
<dbReference type="GO" id="GO:0071467">
    <property type="term" value="P:cellular response to pH"/>
    <property type="evidence" value="ECO:0007669"/>
    <property type="project" value="Ensembl"/>
</dbReference>
<evidence type="ECO:0000256" key="13">
    <source>
        <dbReference type="ARBA" id="ARBA00023303"/>
    </source>
</evidence>
<dbReference type="VEuPathDB" id="HostDB:ENSMMUG00000011389"/>
<dbReference type="OMA" id="SPMQENV"/>
<dbReference type="AlphaFoldDB" id="F6W780"/>
<keyword evidence="12" id="KW-0458">Lysosome</keyword>
<dbReference type="VGNC" id="VGNC:74503">
    <property type="gene designation" value="MCOLN1"/>
</dbReference>
<dbReference type="Pfam" id="PF08016">
    <property type="entry name" value="PKD_channel"/>
    <property type="match status" value="1"/>
</dbReference>
<dbReference type="GO" id="GO:0099604">
    <property type="term" value="F:ligand-gated calcium channel activity"/>
    <property type="evidence" value="ECO:0007669"/>
    <property type="project" value="Ensembl"/>
</dbReference>
<dbReference type="GO" id="GO:0005654">
    <property type="term" value="C:nucleoplasm"/>
    <property type="evidence" value="ECO:0007669"/>
    <property type="project" value="Ensembl"/>
</dbReference>
<evidence type="ECO:0000256" key="3">
    <source>
        <dbReference type="ARBA" id="ARBA00004651"/>
    </source>
</evidence>
<comment type="catalytic activity">
    <reaction evidence="14">
        <text>Ca(2+)(in) = Ca(2+)(out)</text>
        <dbReference type="Rhea" id="RHEA:29671"/>
        <dbReference type="ChEBI" id="CHEBI:29108"/>
    </reaction>
</comment>
<evidence type="ECO:0000256" key="16">
    <source>
        <dbReference type="SAM" id="Phobius"/>
    </source>
</evidence>
<dbReference type="GO" id="GO:0005253">
    <property type="term" value="F:monoatomic anion channel activity"/>
    <property type="evidence" value="ECO:0007669"/>
    <property type="project" value="Ensembl"/>
</dbReference>
<reference evidence="19" key="4">
    <citation type="submission" date="2025-09" db="UniProtKB">
        <authorList>
            <consortium name="Ensembl"/>
        </authorList>
    </citation>
    <scope>IDENTIFICATION</scope>
    <source>
        <strain evidence="19">17573</strain>
    </source>
</reference>
<dbReference type="GO" id="GO:0042802">
    <property type="term" value="F:identical protein binding"/>
    <property type="evidence" value="ECO:0007669"/>
    <property type="project" value="Ensembl"/>
</dbReference>
<evidence type="ECO:0000256" key="6">
    <source>
        <dbReference type="ARBA" id="ARBA00022692"/>
    </source>
</evidence>
<keyword evidence="11" id="KW-1015">Disulfide bond</keyword>
<dbReference type="GO" id="GO:0005267">
    <property type="term" value="F:potassium channel activity"/>
    <property type="evidence" value="ECO:0007669"/>
    <property type="project" value="Ensembl"/>
</dbReference>
<dbReference type="GeneTree" id="ENSGT00950000183036"/>
<dbReference type="GO" id="GO:0005794">
    <property type="term" value="C:Golgi apparatus"/>
    <property type="evidence" value="ECO:0007669"/>
    <property type="project" value="Ensembl"/>
</dbReference>
<gene>
    <name evidence="19 21" type="primary">MCOLN1</name>
</gene>
<reference evidence="19" key="2">
    <citation type="submission" date="2019-01" db="EMBL/GenBank/DDBJ databases">
        <authorList>
            <person name="Graves T."/>
            <person name="Eichler E.E."/>
            <person name="Wilson R.K."/>
        </authorList>
    </citation>
    <scope>NUCLEOTIDE SEQUENCE [LARGE SCALE GENOMIC DNA]</scope>
    <source>
        <strain evidence="19">17573</strain>
    </source>
</reference>
<feature type="transmembrane region" description="Helical" evidence="16">
    <location>
        <begin position="353"/>
        <end position="373"/>
    </location>
</feature>
<dbReference type="FunFam" id="1.10.287.70:FF:000033">
    <property type="entry name" value="Mucolipin 1"/>
    <property type="match status" value="1"/>
</dbReference>
<dbReference type="GO" id="GO:0007040">
    <property type="term" value="P:lysosome organization"/>
    <property type="evidence" value="ECO:0007669"/>
    <property type="project" value="Ensembl"/>
</dbReference>
<keyword evidence="6 16" id="KW-0812">Transmembrane</keyword>
<feature type="transmembrane region" description="Helical" evidence="16">
    <location>
        <begin position="625"/>
        <end position="646"/>
    </location>
</feature>
<dbReference type="GO" id="GO:0045824">
    <property type="term" value="P:negative regulation of innate immune response"/>
    <property type="evidence" value="ECO:0007669"/>
    <property type="project" value="Ensembl"/>
</dbReference>
<dbReference type="CDD" id="cd21070">
    <property type="entry name" value="ELD_TRPML1"/>
    <property type="match status" value="1"/>
</dbReference>
<feature type="domain" description="Mucolipin extracytosolic" evidence="18">
    <location>
        <begin position="91"/>
        <end position="285"/>
    </location>
</feature>
<keyword evidence="7" id="KW-0967">Endosome</keyword>
<keyword evidence="13" id="KW-0407">Ion channel</keyword>
<dbReference type="GO" id="GO:0051289">
    <property type="term" value="P:protein homotetramerization"/>
    <property type="evidence" value="ECO:0007669"/>
    <property type="project" value="Ensembl"/>
</dbReference>
<dbReference type="Bgee" id="ENSMMUG00000011389">
    <property type="expression patterns" value="Expressed in adipose tissue and 21 other cell types or tissues"/>
</dbReference>
<dbReference type="GO" id="GO:0140367">
    <property type="term" value="P:antibacterial innate immune response"/>
    <property type="evidence" value="ECO:0007669"/>
    <property type="project" value="Ensembl"/>
</dbReference>
<proteinExistence type="predicted"/>
<feature type="transmembrane region" description="Helical" evidence="16">
    <location>
        <begin position="385"/>
        <end position="405"/>
    </location>
</feature>
<dbReference type="InterPro" id="IPR013122">
    <property type="entry name" value="PKD1_2_channel"/>
</dbReference>
<dbReference type="SMR" id="F6W780"/>
<evidence type="ECO:0000313" key="21">
    <source>
        <dbReference type="VGNC" id="VGNC:74503"/>
    </source>
</evidence>
<protein>
    <submittedName>
        <fullName evidence="19">Mucolipin TRP cation channel 1</fullName>
    </submittedName>
</protein>
<dbReference type="ExpressionAtlas" id="F6W780">
    <property type="expression patterns" value="baseline"/>
</dbReference>
<dbReference type="InParanoid" id="F6W780"/>
<keyword evidence="8 16" id="KW-1133">Transmembrane helix</keyword>
<comment type="subcellular location">
    <subcellularLocation>
        <location evidence="3">Cell membrane</location>
        <topology evidence="3">Multi-pass membrane protein</topology>
    </subcellularLocation>
    <subcellularLocation>
        <location evidence="1">Late endosome membrane</location>
        <topology evidence="1">Multi-pass membrane protein</topology>
    </subcellularLocation>
    <subcellularLocation>
        <location evidence="2">Lysosome membrane</location>
        <topology evidence="2">Multi-pass membrane protein</topology>
    </subcellularLocation>
</comment>
<dbReference type="GO" id="GO:0097682">
    <property type="term" value="F:intracellularly phosphatidylinositol-3,5-bisphosphate-gated monatomic cation channel activity"/>
    <property type="evidence" value="ECO:0007669"/>
    <property type="project" value="Ensembl"/>
</dbReference>
<dbReference type="GO" id="GO:0005886">
    <property type="term" value="C:plasma membrane"/>
    <property type="evidence" value="ECO:0007669"/>
    <property type="project" value="UniProtKB-SubCell"/>
</dbReference>
<sequence>MTDPAGPRGSETERLLTPNPGYGTQVGPSPAPPTPPEEEDLRRRLKYFFMSPCDKFRAKGRKPCKLMLQVVKILVVTVQLILFGLSNQLAVTFREENTIAFRHLFLLGYSDGADDTFAAYTQEQLYQAIFHAVDQYLALPDVSLGRYAYVHGGGDPWTNGSGLALCQRYYHRGHVDPANDTFDIDPMVVTDCIQVDPPERPPPSPSDDLALLEGSSSYKNLTLKFHKLVNVTIHFRLKTINLQSLINNEIPDCYTFSVLITFDNKAHSGRIPISLETQAHIQECKHPSVFRHGDNSFRLLFDVVVILTCSLSFLLCARSLLRGFLLQNEFVGFMWRQRRRVISLWERLEFVNGWYILLVTSDVLTISGTIMKIGIEAKNLASYDVCSILLGTSTLLVWVGVIRYLTFFHNYNVSFSHAAGPSAWLPHTLQINPYAASTHQPRPMTACKPPPHTCPHQIYLSLYLGGAPGACSCVPTLLSPAMRCPQTPSDTATTPLGTHWLPWPHLLCPRQGPAPLTPIWVPTADLSCDHTLNKAPSAPTQILIATLRVALPSVMRFCCCVAVIYLGYCFCGWIVLGPYHVKFRSLSMVSECLFSLINGDDMFVTFAAMQAQQGRSSLVWLFSQLYLYSFISLFIYMVLSLFIALITGAYDTIKHPGGAGAEESELQAYIAQCQDSPTSGKFRRGSGSACSLLCCCGRFESRVWPIQIGG</sequence>
<dbReference type="Pfam" id="PF21381">
    <property type="entry name" value="MCLN_ECD"/>
    <property type="match status" value="1"/>
</dbReference>
<dbReference type="GO" id="GO:0031902">
    <property type="term" value="C:late endosome membrane"/>
    <property type="evidence" value="ECO:0007669"/>
    <property type="project" value="UniProtKB-SubCell"/>
</dbReference>
<dbReference type="InterPro" id="IPR039031">
    <property type="entry name" value="Mucolipin"/>
</dbReference>
<organism evidence="19 20">
    <name type="scientific">Macaca mulatta</name>
    <name type="common">Rhesus macaque</name>
    <dbReference type="NCBI Taxonomy" id="9544"/>
    <lineage>
        <taxon>Eukaryota</taxon>
        <taxon>Metazoa</taxon>
        <taxon>Chordata</taxon>
        <taxon>Craniata</taxon>
        <taxon>Vertebrata</taxon>
        <taxon>Euteleostomi</taxon>
        <taxon>Mammalia</taxon>
        <taxon>Eutheria</taxon>
        <taxon>Euarchontoglires</taxon>
        <taxon>Primates</taxon>
        <taxon>Haplorrhini</taxon>
        <taxon>Catarrhini</taxon>
        <taxon>Cercopithecidae</taxon>
        <taxon>Cercopithecinae</taxon>
        <taxon>Macaca</taxon>
    </lineage>
</organism>
<evidence type="ECO:0000256" key="8">
    <source>
        <dbReference type="ARBA" id="ARBA00022989"/>
    </source>
</evidence>
<dbReference type="GO" id="GO:0043235">
    <property type="term" value="C:receptor complex"/>
    <property type="evidence" value="ECO:0007669"/>
    <property type="project" value="Ensembl"/>
</dbReference>
<evidence type="ECO:0000256" key="15">
    <source>
        <dbReference type="SAM" id="MobiDB-lite"/>
    </source>
</evidence>
<evidence type="ECO:0000256" key="4">
    <source>
        <dbReference type="ARBA" id="ARBA00022448"/>
    </source>
</evidence>
<evidence type="ECO:0000256" key="7">
    <source>
        <dbReference type="ARBA" id="ARBA00022753"/>
    </source>
</evidence>
<evidence type="ECO:0000313" key="20">
    <source>
        <dbReference type="Proteomes" id="UP000006718"/>
    </source>
</evidence>
<evidence type="ECO:0000256" key="5">
    <source>
        <dbReference type="ARBA" id="ARBA00022475"/>
    </source>
</evidence>
<dbReference type="InterPro" id="IPR047316">
    <property type="entry name" value="ML1_ELD"/>
</dbReference>